<proteinExistence type="predicted"/>
<evidence type="ECO:0000313" key="2">
    <source>
        <dbReference type="Proteomes" id="UP000682416"/>
    </source>
</evidence>
<name>A0A975L884_9ACTN</name>
<organism evidence="1 2">
    <name type="scientific">Nocardiopsis eucommiae</name>
    <dbReference type="NCBI Taxonomy" id="2831970"/>
    <lineage>
        <taxon>Bacteria</taxon>
        <taxon>Bacillati</taxon>
        <taxon>Actinomycetota</taxon>
        <taxon>Actinomycetes</taxon>
        <taxon>Streptosporangiales</taxon>
        <taxon>Nocardiopsidaceae</taxon>
        <taxon>Nocardiopsis</taxon>
    </lineage>
</organism>
<dbReference type="AlphaFoldDB" id="A0A975L884"/>
<accession>A0A975L884</accession>
<reference evidence="1" key="1">
    <citation type="submission" date="2021-05" db="EMBL/GenBank/DDBJ databases">
        <authorList>
            <person name="Kaiqin L."/>
            <person name="Jian G."/>
        </authorList>
    </citation>
    <scope>NUCLEOTIDE SEQUENCE</scope>
    <source>
        <strain evidence="1">HDS5</strain>
    </source>
</reference>
<evidence type="ECO:0000313" key="1">
    <source>
        <dbReference type="EMBL" id="QVJ00403.1"/>
    </source>
</evidence>
<protein>
    <submittedName>
        <fullName evidence="1">Uncharacterized protein</fullName>
    </submittedName>
</protein>
<dbReference type="Proteomes" id="UP000682416">
    <property type="component" value="Chromosome"/>
</dbReference>
<dbReference type="EMBL" id="CP074402">
    <property type="protein sequence ID" value="QVJ00403.1"/>
    <property type="molecule type" value="Genomic_DNA"/>
</dbReference>
<sequence length="214" mass="22894">MSPHDQPGPAALPYTYVDAEGARLNVDRELVYVFRDGIGSTGADTPQGEEAAKFAKAALVAGQAAGDRVISDAELRGLLTSMRERAAQLAAEGRVWGHLLADDIRDLPLFPDAEPEPPAATFILKVEHVTLLQLKDDHDPDAKRPYGSSDVPADVADLLGWYGDADENPRMRDDARALHDETGTALAVILSAGTTAPGTYHQDHNGTWHPAGAR</sequence>
<dbReference type="KEGG" id="nec:KGD82_16720"/>
<gene>
    <name evidence="1" type="ORF">KGD82_16720</name>
</gene>
<keyword evidence="2" id="KW-1185">Reference proteome</keyword>